<keyword evidence="2" id="KW-0472">Membrane</keyword>
<keyword evidence="2" id="KW-1133">Transmembrane helix</keyword>
<accession>A0A6M3LVG9</accession>
<evidence type="ECO:0000256" key="2">
    <source>
        <dbReference type="SAM" id="Phobius"/>
    </source>
</evidence>
<sequence length="391" mass="41015">MSQNFVVSADVIVRINQEGNLEIVGKGLQTVTQAEKDVGAATKATTGYYGSQTYQVRRLAMDLRMLSIGLMILKREYGGLNPVLDTGITLLYQTSALMSVALGATGIFGRAIDMLKGKHETLGASISAVGAAINAGTLSMTGWGAVALVGVAIGVALSTVAFEYASGISNLRVEIRGLQQDLKELNSEMRNAQLAQQELNAETAKNQYAIAMLRREIDLTGDPTGELGVQLKALESVEADAVVRAKGLAWETSSIGVASARATDQIEDMKEQIAKAYGGPGEIVGGAFQSTVQPPGEYWTGAPREQLGGEVRQSGIVSVEAGEVIMQREQVATMMAGGNVGGGPVSVSISLAGANITGVKDLVSALKSGGAEAANEIRRLELMRKRVRSRA</sequence>
<organism evidence="3">
    <name type="scientific">viral metagenome</name>
    <dbReference type="NCBI Taxonomy" id="1070528"/>
    <lineage>
        <taxon>unclassified sequences</taxon>
        <taxon>metagenomes</taxon>
        <taxon>organismal metagenomes</taxon>
    </lineage>
</organism>
<dbReference type="AlphaFoldDB" id="A0A6M3LVG9"/>
<dbReference type="Gene3D" id="1.20.1170.10">
    <property type="match status" value="1"/>
</dbReference>
<reference evidence="3" key="1">
    <citation type="submission" date="2020-03" db="EMBL/GenBank/DDBJ databases">
        <title>The deep terrestrial virosphere.</title>
        <authorList>
            <person name="Holmfeldt K."/>
            <person name="Nilsson E."/>
            <person name="Simone D."/>
            <person name="Lopez-Fernandez M."/>
            <person name="Wu X."/>
            <person name="de Brujin I."/>
            <person name="Lundin D."/>
            <person name="Andersson A."/>
            <person name="Bertilsson S."/>
            <person name="Dopson M."/>
        </authorList>
    </citation>
    <scope>NUCLEOTIDE SEQUENCE</scope>
    <source>
        <strain evidence="3">MM171A01093</strain>
    </source>
</reference>
<keyword evidence="2" id="KW-0812">Transmembrane</keyword>
<name>A0A6M3LVG9_9ZZZZ</name>
<feature type="transmembrane region" description="Helical" evidence="2">
    <location>
        <begin position="145"/>
        <end position="166"/>
    </location>
</feature>
<dbReference type="EMBL" id="MT143647">
    <property type="protein sequence ID" value="QJA99390.1"/>
    <property type="molecule type" value="Genomic_DNA"/>
</dbReference>
<protein>
    <submittedName>
        <fullName evidence="3">Uncharacterized protein</fullName>
    </submittedName>
</protein>
<gene>
    <name evidence="3" type="ORF">MM171A01093_0012</name>
</gene>
<keyword evidence="1" id="KW-0175">Coiled coil</keyword>
<feature type="transmembrane region" description="Helical" evidence="2">
    <location>
        <begin position="90"/>
        <end position="109"/>
    </location>
</feature>
<feature type="coiled-coil region" evidence="1">
    <location>
        <begin position="168"/>
        <end position="205"/>
    </location>
</feature>
<proteinExistence type="predicted"/>
<evidence type="ECO:0000256" key="1">
    <source>
        <dbReference type="SAM" id="Coils"/>
    </source>
</evidence>
<evidence type="ECO:0000313" key="3">
    <source>
        <dbReference type="EMBL" id="QJA99390.1"/>
    </source>
</evidence>